<reference evidence="3 4" key="1">
    <citation type="submission" date="2023-04" db="EMBL/GenBank/DDBJ databases">
        <title>Marinoamorphus aggregata gen. nov., sp. Nov., isolate from tissue of brittle star Ophioplocus japonicus.</title>
        <authorList>
            <person name="Kawano K."/>
            <person name="Sawayama S."/>
            <person name="Nakagawa S."/>
        </authorList>
    </citation>
    <scope>NUCLEOTIDE SEQUENCE [LARGE SCALE GENOMIC DNA]</scope>
    <source>
        <strain evidence="3 4">NKW23</strain>
    </source>
</reference>
<keyword evidence="4" id="KW-1185">Reference proteome</keyword>
<dbReference type="Gene3D" id="3.40.50.2000">
    <property type="entry name" value="Glycogen Phosphorylase B"/>
    <property type="match status" value="1"/>
</dbReference>
<dbReference type="EMBL" id="BSYI01000001">
    <property type="protein sequence ID" value="GMG80811.1"/>
    <property type="molecule type" value="Genomic_DNA"/>
</dbReference>
<evidence type="ECO:0000313" key="3">
    <source>
        <dbReference type="EMBL" id="GMG80811.1"/>
    </source>
</evidence>
<dbReference type="RefSeq" id="WP_285669439.1">
    <property type="nucleotide sequence ID" value="NZ_BSYI01000001.1"/>
</dbReference>
<name>A0ABQ6LK78_9RHOB</name>
<dbReference type="Pfam" id="PF13439">
    <property type="entry name" value="Glyco_transf_4"/>
    <property type="match status" value="1"/>
</dbReference>
<dbReference type="Proteomes" id="UP001239909">
    <property type="component" value="Unassembled WGS sequence"/>
</dbReference>
<proteinExistence type="predicted"/>
<organism evidence="3 4">
    <name type="scientific">Paralimibaculum aggregatum</name>
    <dbReference type="NCBI Taxonomy" id="3036245"/>
    <lineage>
        <taxon>Bacteria</taxon>
        <taxon>Pseudomonadati</taxon>
        <taxon>Pseudomonadota</taxon>
        <taxon>Alphaproteobacteria</taxon>
        <taxon>Rhodobacterales</taxon>
        <taxon>Paracoccaceae</taxon>
        <taxon>Paralimibaculum</taxon>
    </lineage>
</organism>
<feature type="domain" description="Glycosyltransferase subfamily 4-like N-terminal" evidence="2">
    <location>
        <begin position="644"/>
        <end position="715"/>
    </location>
</feature>
<dbReference type="InterPro" id="IPR028098">
    <property type="entry name" value="Glyco_trans_4-like_N"/>
</dbReference>
<evidence type="ECO:0000313" key="4">
    <source>
        <dbReference type="Proteomes" id="UP001239909"/>
    </source>
</evidence>
<feature type="region of interest" description="Disordered" evidence="1">
    <location>
        <begin position="13"/>
        <end position="40"/>
    </location>
</feature>
<protein>
    <recommendedName>
        <fullName evidence="2">Glycosyltransferase subfamily 4-like N-terminal domain-containing protein</fullName>
    </recommendedName>
</protein>
<evidence type="ECO:0000259" key="2">
    <source>
        <dbReference type="Pfam" id="PF13439"/>
    </source>
</evidence>
<dbReference type="SUPFAM" id="SSF53756">
    <property type="entry name" value="UDP-Glycosyltransferase/glycogen phosphorylase"/>
    <property type="match status" value="1"/>
</dbReference>
<comment type="caution">
    <text evidence="3">The sequence shown here is derived from an EMBL/GenBank/DDBJ whole genome shotgun (WGS) entry which is preliminary data.</text>
</comment>
<evidence type="ECO:0000256" key="1">
    <source>
        <dbReference type="SAM" id="MobiDB-lite"/>
    </source>
</evidence>
<gene>
    <name evidence="3" type="ORF">LNKW23_00230</name>
</gene>
<accession>A0ABQ6LK78</accession>
<sequence>MLRLLRRRAADTNPAAIAEAAPPGAAGPAEAAPAEDTPAAEPGAPLFDAAWYAGHAVDRAVEPRADYLERGSQAARSPCPLFSPAWYRARYRDVALAGGEPLEHWLAHGWREGRDPSGLFCTAAYLAACPELAGGDRDPLSHWLAEGRAAGIRPHPKVAAFDPGQPDIALAMPYLGDRTALDLALWALAQGRAGLPVTVYLTDAGDEPARGELDALAEAVAARGDGLEVRRHCVPGGDALALANAGLWAAQQAGRHSHVGLLEQAALLPRGALRGLVDLWAPVAAPVLNLAETVQAVPVDFDIYASSEPLAALEGFAARRRALIPGAVTEAAALEPACLLFEAGALEALGLLDESAPDLRQALGRLLAGMDGLGLAPPVVARHIYAHRLERTSIAGAAPGDPVAAALAAATAEAADAAALGCWTADAPRLLAAHAARREAGAAALGRELRRLHTRLGRLETASPAESRGLADAAALCPWDEVAFGAAPQPVSLADPAGLRAAYRRVQDALWAELIARDRASLADVLGMQPVAAALARIFAAADPVLVLTMDTDPVTGDEKDGYVQRVVAIDKALAPRDRLYLKMVEARAGRPALVFLDTGIWRLEIAHRDPLGEAVLAALLGLGACVYSQSLVGIDPPVLRRLLPARRGRLIMDMHGAVPEEFVLYENHYMAQKYAGYEAWAAREADLVVCVTDAMAAHFAEKLGLAPERMIVCPIYTHSGPAQLPARPYNARPRAIYAGGTQRWQCIPELAAAVAATVEEIDWCLLTPDPEGMARALRRAGVEEGAPGLSLRAAAQAQVFATYQRCDFGLLLREDCTVNRVACPTKLIEYLRFGVIPVLDTPHVGDFAAMGMRYLDAAAFREGRLPGPDARAEMAAANHAVFRSLLARSRAGLGQIAAAVAEAGPAAAAPQRIRSTA</sequence>